<evidence type="ECO:0000256" key="1">
    <source>
        <dbReference type="ARBA" id="ARBA00007189"/>
    </source>
</evidence>
<accession>A0AAJ1WI46</accession>
<proteinExistence type="inferred from homology"/>
<comment type="caution">
    <text evidence="2">The sequence shown here is derived from an EMBL/GenBank/DDBJ whole genome shotgun (WGS) entry which is preliminary data.</text>
</comment>
<evidence type="ECO:0000313" key="2">
    <source>
        <dbReference type="EMBL" id="MDQ0213973.1"/>
    </source>
</evidence>
<dbReference type="Proteomes" id="UP001237207">
    <property type="component" value="Unassembled WGS sequence"/>
</dbReference>
<sequence length="66" mass="7459">MTEKTIGKHTDAVLILTDFINHNLAKAIKEQARDKEIPALFSKRSWSSIKLTIEKANEKNKMTACS</sequence>
<dbReference type="Pfam" id="PF10087">
    <property type="entry name" value="DUF2325"/>
    <property type="match status" value="1"/>
</dbReference>
<dbReference type="AlphaFoldDB" id="A0AAJ1WI46"/>
<dbReference type="EMBL" id="JAUSUC010000003">
    <property type="protein sequence ID" value="MDQ0213973.1"/>
    <property type="molecule type" value="Genomic_DNA"/>
</dbReference>
<reference evidence="2" key="1">
    <citation type="submission" date="2023-07" db="EMBL/GenBank/DDBJ databases">
        <title>Genomic Encyclopedia of Type Strains, Phase IV (KMG-IV): sequencing the most valuable type-strain genomes for metagenomic binning, comparative biology and taxonomic classification.</title>
        <authorList>
            <person name="Goeker M."/>
        </authorList>
    </citation>
    <scope>NUCLEOTIDE SEQUENCE</scope>
    <source>
        <strain evidence="2">DSM 23947</strain>
    </source>
</reference>
<dbReference type="InterPro" id="IPR016772">
    <property type="entry name" value="UCP020408"/>
</dbReference>
<organism evidence="2 3">
    <name type="scientific">Oikeobacillus pervagus</name>
    <dbReference type="NCBI Taxonomy" id="1325931"/>
    <lineage>
        <taxon>Bacteria</taxon>
        <taxon>Bacillati</taxon>
        <taxon>Bacillota</taxon>
        <taxon>Bacilli</taxon>
        <taxon>Bacillales</taxon>
        <taxon>Bacillaceae</taxon>
        <taxon>Oikeobacillus</taxon>
    </lineage>
</organism>
<name>A0AAJ1WI46_9BACI</name>
<evidence type="ECO:0008006" key="4">
    <source>
        <dbReference type="Google" id="ProtNLM"/>
    </source>
</evidence>
<protein>
    <recommendedName>
        <fullName evidence="4">DUF2325 domain-containing protein</fullName>
    </recommendedName>
</protein>
<evidence type="ECO:0000313" key="3">
    <source>
        <dbReference type="Proteomes" id="UP001237207"/>
    </source>
</evidence>
<keyword evidence="3" id="KW-1185">Reference proteome</keyword>
<gene>
    <name evidence="2" type="ORF">J2S13_000368</name>
</gene>
<comment type="similarity">
    <text evidence="1">Belongs to the UPF0751 family.</text>
</comment>